<dbReference type="Pfam" id="PF12890">
    <property type="entry name" value="DHOase"/>
    <property type="match status" value="1"/>
</dbReference>
<organism evidence="3 4">
    <name type="scientific">Oceanidesulfovibrio marinus</name>
    <dbReference type="NCBI Taxonomy" id="370038"/>
    <lineage>
        <taxon>Bacteria</taxon>
        <taxon>Pseudomonadati</taxon>
        <taxon>Thermodesulfobacteriota</taxon>
        <taxon>Desulfovibrionia</taxon>
        <taxon>Desulfovibrionales</taxon>
        <taxon>Desulfovibrionaceae</taxon>
        <taxon>Oceanidesulfovibrio</taxon>
    </lineage>
</organism>
<gene>
    <name evidence="3" type="ORF">DQK91_23255</name>
</gene>
<keyword evidence="1" id="KW-0665">Pyrimidine biosynthesis</keyword>
<dbReference type="Proteomes" id="UP000434052">
    <property type="component" value="Unassembled WGS sequence"/>
</dbReference>
<comment type="caution">
    <text evidence="3">The sequence shown here is derived from an EMBL/GenBank/DDBJ whole genome shotgun (WGS) entry which is preliminary data.</text>
</comment>
<dbReference type="GO" id="GO:0005737">
    <property type="term" value="C:cytoplasm"/>
    <property type="evidence" value="ECO:0007669"/>
    <property type="project" value="TreeGrafter"/>
</dbReference>
<evidence type="ECO:0000256" key="1">
    <source>
        <dbReference type="ARBA" id="ARBA00022975"/>
    </source>
</evidence>
<proteinExistence type="predicted"/>
<dbReference type="SUPFAM" id="SSF51556">
    <property type="entry name" value="Metallo-dependent hydrolases"/>
    <property type="match status" value="1"/>
</dbReference>
<dbReference type="InterPro" id="IPR032466">
    <property type="entry name" value="Metal_Hydrolase"/>
</dbReference>
<protein>
    <submittedName>
        <fullName evidence="3">Dihydroorotase</fullName>
    </submittedName>
</protein>
<accession>A0A6P1ZAV5</accession>
<dbReference type="GO" id="GO:0006145">
    <property type="term" value="P:purine nucleobase catabolic process"/>
    <property type="evidence" value="ECO:0007669"/>
    <property type="project" value="TreeGrafter"/>
</dbReference>
<feature type="non-terminal residue" evidence="3">
    <location>
        <position position="1"/>
    </location>
</feature>
<feature type="non-terminal residue" evidence="3">
    <location>
        <position position="175"/>
    </location>
</feature>
<dbReference type="PANTHER" id="PTHR43668">
    <property type="entry name" value="ALLANTOINASE"/>
    <property type="match status" value="1"/>
</dbReference>
<dbReference type="InterPro" id="IPR050138">
    <property type="entry name" value="DHOase/Allantoinase_Hydrolase"/>
</dbReference>
<feature type="domain" description="Dihydroorotase catalytic" evidence="2">
    <location>
        <begin position="3"/>
        <end position="99"/>
    </location>
</feature>
<name>A0A6P1ZAV5_9BACT</name>
<dbReference type="PANTHER" id="PTHR43668:SF2">
    <property type="entry name" value="ALLANTOINASE"/>
    <property type="match status" value="1"/>
</dbReference>
<reference evidence="3 4" key="1">
    <citation type="submission" date="2018-06" db="EMBL/GenBank/DDBJ databases">
        <title>Complete genome of Desulfovibrio marinus P48SEP.</title>
        <authorList>
            <person name="Crispim J.S."/>
            <person name="Vidigal P.M.P."/>
            <person name="Silva L.C.F."/>
            <person name="Araujo L.C."/>
            <person name="Laguardia C.N."/>
            <person name="Dias R.S."/>
            <person name="Sousa M.P."/>
            <person name="Paula S.O."/>
            <person name="Silva C."/>
        </authorList>
    </citation>
    <scope>NUCLEOTIDE SEQUENCE [LARGE SCALE GENOMIC DNA]</scope>
    <source>
        <strain evidence="3 4">P48SEP</strain>
    </source>
</reference>
<sequence length="175" mass="18487">DTLACAGCVAFSNYGVTIAYTELFCRAMDYASDLGIVVIDNCEDPFLGNGGSMNESPVSGRLGLKGKPGAAETIQIARAIELAPYLNIRVHIAHVSTRQSVELLAGAKDKGATVTAETCPNYLVLNESSVECYNTRAKVNPPLRTPDDSAALLQALRDGVIDSLATDHAPHAAHE</sequence>
<evidence type="ECO:0000259" key="2">
    <source>
        <dbReference type="Pfam" id="PF12890"/>
    </source>
</evidence>
<dbReference type="InterPro" id="IPR024403">
    <property type="entry name" value="DHOase_cat"/>
</dbReference>
<dbReference type="EMBL" id="QMIF01000300">
    <property type="protein sequence ID" value="TVM24929.1"/>
    <property type="molecule type" value="Genomic_DNA"/>
</dbReference>
<evidence type="ECO:0000313" key="4">
    <source>
        <dbReference type="Proteomes" id="UP000434052"/>
    </source>
</evidence>
<dbReference type="Gene3D" id="3.20.20.140">
    <property type="entry name" value="Metal-dependent hydrolases"/>
    <property type="match status" value="1"/>
</dbReference>
<dbReference type="GO" id="GO:0004038">
    <property type="term" value="F:allantoinase activity"/>
    <property type="evidence" value="ECO:0007669"/>
    <property type="project" value="TreeGrafter"/>
</dbReference>
<dbReference type="AlphaFoldDB" id="A0A6P1ZAV5"/>
<evidence type="ECO:0000313" key="3">
    <source>
        <dbReference type="EMBL" id="TVM24929.1"/>
    </source>
</evidence>